<dbReference type="Pfam" id="PF13692">
    <property type="entry name" value="Glyco_trans_1_4"/>
    <property type="match status" value="1"/>
</dbReference>
<dbReference type="OrthoDB" id="9802525at2"/>
<protein>
    <submittedName>
        <fullName evidence="2">Glycosyl transferases group 1 family protein</fullName>
    </submittedName>
</protein>
<dbReference type="Pfam" id="PF13439">
    <property type="entry name" value="Glyco_transf_4"/>
    <property type="match status" value="1"/>
</dbReference>
<dbReference type="STRING" id="856793.MICA_604"/>
<evidence type="ECO:0000313" key="2">
    <source>
        <dbReference type="EMBL" id="AEP08940.1"/>
    </source>
</evidence>
<proteinExistence type="predicted"/>
<dbReference type="PANTHER" id="PTHR45947:SF3">
    <property type="entry name" value="SULFOQUINOVOSYL TRANSFERASE SQD2"/>
    <property type="match status" value="1"/>
</dbReference>
<organism evidence="2 3">
    <name type="scientific">Micavibrio aeruginosavorus (strain ARL-13)</name>
    <dbReference type="NCBI Taxonomy" id="856793"/>
    <lineage>
        <taxon>Bacteria</taxon>
        <taxon>Pseudomonadati</taxon>
        <taxon>Bdellovibrionota</taxon>
        <taxon>Bdellovibrionia</taxon>
        <taxon>Bdellovibrionales</taxon>
        <taxon>Pseudobdellovibrionaceae</taxon>
        <taxon>Micavibrio</taxon>
    </lineage>
</organism>
<dbReference type="EMBL" id="CP002382">
    <property type="protein sequence ID" value="AEP08940.1"/>
    <property type="molecule type" value="Genomic_DNA"/>
</dbReference>
<dbReference type="eggNOG" id="COG0438">
    <property type="taxonomic scope" value="Bacteria"/>
</dbReference>
<gene>
    <name evidence="2" type="ordered locus">MICA_604</name>
</gene>
<dbReference type="KEGG" id="mai:MICA_604"/>
<evidence type="ECO:0000259" key="1">
    <source>
        <dbReference type="Pfam" id="PF13439"/>
    </source>
</evidence>
<evidence type="ECO:0000313" key="3">
    <source>
        <dbReference type="Proteomes" id="UP000009286"/>
    </source>
</evidence>
<dbReference type="InterPro" id="IPR028098">
    <property type="entry name" value="Glyco_trans_4-like_N"/>
</dbReference>
<dbReference type="PANTHER" id="PTHR45947">
    <property type="entry name" value="SULFOQUINOVOSYL TRANSFERASE SQD2"/>
    <property type="match status" value="1"/>
</dbReference>
<keyword evidence="2" id="KW-0808">Transferase</keyword>
<dbReference type="GO" id="GO:0016757">
    <property type="term" value="F:glycosyltransferase activity"/>
    <property type="evidence" value="ECO:0007669"/>
    <property type="project" value="UniProtKB-ARBA"/>
</dbReference>
<sequence>MRIVIISDAWKPQINGVVRTYELMIPDLERMGHDVHVIGPADFPKRFPMPGYREIELVMFPRTGLAQKIDALKPDSIHIATEGPLGWAARGLCRSRGWAYTTAYHTQFPDYTALRAAKFLPFLYNPVRNFCIYLVRKFHAYSHAVMTTTQSIEDQLRGWAIETPFHRVTRGIDKNIFYPRTHDNAPVANIPNMKTPVALYVGRVAIEKNIRAFLDMHWDGSKIVVGDGPDRPALMRDYPNVHFAGKQVGHDLAAHYRAGDVFVFPSKTDTFGMVLIEAMACGLPIAAYPVPGPMDIVTDDTLGALDDNLEIATHKAMGHGTAEGRYAHVLHHYTWDQAANQFADMQHAAAIKR</sequence>
<dbReference type="AlphaFoldDB" id="G2KN08"/>
<dbReference type="RefSeq" id="WP_014102163.1">
    <property type="nucleotide sequence ID" value="NC_016026.1"/>
</dbReference>
<keyword evidence="3" id="KW-1185">Reference proteome</keyword>
<dbReference type="HOGENOM" id="CLU_009583_2_0_5"/>
<reference evidence="2 3" key="1">
    <citation type="journal article" date="2011" name="BMC Genomics">
        <title>Genomic insights into an obligate epibiotic bacterial predator: Micavibrio aeruginosavorus ARL-13.</title>
        <authorList>
            <person name="Wang Z."/>
            <person name="Kadouri D."/>
            <person name="Wu M."/>
        </authorList>
    </citation>
    <scope>NUCLEOTIDE SEQUENCE [LARGE SCALE GENOMIC DNA]</scope>
    <source>
        <strain evidence="2 3">ARL-13</strain>
    </source>
</reference>
<dbReference type="InterPro" id="IPR050194">
    <property type="entry name" value="Glycosyltransferase_grp1"/>
</dbReference>
<dbReference type="Gene3D" id="3.40.50.2000">
    <property type="entry name" value="Glycogen Phosphorylase B"/>
    <property type="match status" value="2"/>
</dbReference>
<dbReference type="Proteomes" id="UP000009286">
    <property type="component" value="Chromosome"/>
</dbReference>
<feature type="domain" description="Glycosyltransferase subfamily 4-like N-terminal" evidence="1">
    <location>
        <begin position="14"/>
        <end position="173"/>
    </location>
</feature>
<dbReference type="CDD" id="cd03814">
    <property type="entry name" value="GT4-like"/>
    <property type="match status" value="1"/>
</dbReference>
<name>G2KN08_MICAA</name>
<dbReference type="SUPFAM" id="SSF53756">
    <property type="entry name" value="UDP-Glycosyltransferase/glycogen phosphorylase"/>
    <property type="match status" value="1"/>
</dbReference>
<accession>G2KN08</accession>